<comment type="caution">
    <text evidence="3">The sequence shown here is derived from an EMBL/GenBank/DDBJ whole genome shotgun (WGS) entry which is preliminary data.</text>
</comment>
<dbReference type="Proteomes" id="UP000007148">
    <property type="component" value="Unassembled WGS sequence"/>
</dbReference>
<feature type="compositionally biased region" description="Low complexity" evidence="1">
    <location>
        <begin position="276"/>
        <end position="286"/>
    </location>
</feature>
<dbReference type="AlphaFoldDB" id="G4TBL4"/>
<dbReference type="GO" id="GO:0005634">
    <property type="term" value="C:nucleus"/>
    <property type="evidence" value="ECO:0007669"/>
    <property type="project" value="TreeGrafter"/>
</dbReference>
<dbReference type="Gene3D" id="1.10.472.10">
    <property type="entry name" value="Cyclin-like"/>
    <property type="match status" value="1"/>
</dbReference>
<dbReference type="OMA" id="DDTYSNQ"/>
<dbReference type="EMBL" id="CAFZ01000038">
    <property type="protein sequence ID" value="CCA68718.1"/>
    <property type="molecule type" value="Genomic_DNA"/>
</dbReference>
<dbReference type="OrthoDB" id="244495at2759"/>
<feature type="region of interest" description="Disordered" evidence="1">
    <location>
        <begin position="253"/>
        <end position="311"/>
    </location>
</feature>
<dbReference type="HOGENOM" id="CLU_050728_0_0_1"/>
<dbReference type="InterPro" id="IPR006671">
    <property type="entry name" value="Cyclin_N"/>
</dbReference>
<evidence type="ECO:0000256" key="1">
    <source>
        <dbReference type="SAM" id="MobiDB-lite"/>
    </source>
</evidence>
<dbReference type="InterPro" id="IPR013922">
    <property type="entry name" value="Cyclin_PHO80-like"/>
</dbReference>
<dbReference type="InterPro" id="IPR036915">
    <property type="entry name" value="Cyclin-like_sf"/>
</dbReference>
<dbReference type="Pfam" id="PF00134">
    <property type="entry name" value="Cyclin_N"/>
    <property type="match status" value="1"/>
</dbReference>
<evidence type="ECO:0000313" key="3">
    <source>
        <dbReference type="EMBL" id="CCA68718.1"/>
    </source>
</evidence>
<dbReference type="PANTHER" id="PTHR15615:SF108">
    <property type="entry name" value="PROTEIN CNPPD1"/>
    <property type="match status" value="1"/>
</dbReference>
<dbReference type="SUPFAM" id="SSF47954">
    <property type="entry name" value="Cyclin-like"/>
    <property type="match status" value="1"/>
</dbReference>
<feature type="domain" description="Cyclin N-terminal" evidence="2">
    <location>
        <begin position="106"/>
        <end position="199"/>
    </location>
</feature>
<sequence>MASTSLYQPPISSVAAANIFGPPQRSNSPAVGGRRKVAASAAAVPAKPAPVVVAPTVKATGDLFYGYEDLSKMCGRFIGALFSCPNVPMFAGASMSGTSNGSCPPLAHFIAYAIHRTRLPEVVVFTALFLLARLKERFPAARGSSGHRLFISAFMIASKVICDDTYSNKSWCIVGQNLYTLKEVNQMEREMCSYLEWILHVEAAELEAFTQRVKKEYGPECGPVPPAWVSSPVAATAPATSVAAPLASPVESTARSQAVAPSQSYPSPRSSPPTPSHSNTASPATSDECLTPPSGDDQAAIAVPSVGPADSALKAKQISSSTAHPQIADPSFAFASRTVW</sequence>
<dbReference type="InParanoid" id="G4TBL4"/>
<accession>G4TBL4</accession>
<evidence type="ECO:0000259" key="2">
    <source>
        <dbReference type="Pfam" id="PF00134"/>
    </source>
</evidence>
<proteinExistence type="predicted"/>
<reference evidence="3 4" key="1">
    <citation type="journal article" date="2011" name="PLoS Pathog.">
        <title>Endophytic Life Strategies Decoded by Genome and Transcriptome Analyses of the Mutualistic Root Symbiont Piriformospora indica.</title>
        <authorList>
            <person name="Zuccaro A."/>
            <person name="Lahrmann U."/>
            <person name="Guldener U."/>
            <person name="Langen G."/>
            <person name="Pfiffi S."/>
            <person name="Biedenkopf D."/>
            <person name="Wong P."/>
            <person name="Samans B."/>
            <person name="Grimm C."/>
            <person name="Basiewicz M."/>
            <person name="Murat C."/>
            <person name="Martin F."/>
            <person name="Kogel K.H."/>
        </authorList>
    </citation>
    <scope>NUCLEOTIDE SEQUENCE [LARGE SCALE GENOMIC DNA]</scope>
    <source>
        <strain evidence="3 4">DSM 11827</strain>
    </source>
</reference>
<dbReference type="GO" id="GO:0000307">
    <property type="term" value="C:cyclin-dependent protein kinase holoenzyme complex"/>
    <property type="evidence" value="ECO:0007669"/>
    <property type="project" value="TreeGrafter"/>
</dbReference>
<dbReference type="eggNOG" id="ENOG502SGA5">
    <property type="taxonomic scope" value="Eukaryota"/>
</dbReference>
<keyword evidence="4" id="KW-1185">Reference proteome</keyword>
<name>G4TBL4_SERID</name>
<dbReference type="CDD" id="cd20557">
    <property type="entry name" value="CYCLIN_ScPCL1-like"/>
    <property type="match status" value="1"/>
</dbReference>
<gene>
    <name evidence="3" type="ORF">PIIN_02582</name>
</gene>
<dbReference type="PANTHER" id="PTHR15615">
    <property type="match status" value="1"/>
</dbReference>
<organism evidence="3 4">
    <name type="scientific">Serendipita indica (strain DSM 11827)</name>
    <name type="common">Root endophyte fungus</name>
    <name type="synonym">Piriformospora indica</name>
    <dbReference type="NCBI Taxonomy" id="1109443"/>
    <lineage>
        <taxon>Eukaryota</taxon>
        <taxon>Fungi</taxon>
        <taxon>Dikarya</taxon>
        <taxon>Basidiomycota</taxon>
        <taxon>Agaricomycotina</taxon>
        <taxon>Agaricomycetes</taxon>
        <taxon>Sebacinales</taxon>
        <taxon>Serendipitaceae</taxon>
        <taxon>Serendipita</taxon>
    </lineage>
</organism>
<evidence type="ECO:0000313" key="4">
    <source>
        <dbReference type="Proteomes" id="UP000007148"/>
    </source>
</evidence>
<dbReference type="GO" id="GO:0019901">
    <property type="term" value="F:protein kinase binding"/>
    <property type="evidence" value="ECO:0007669"/>
    <property type="project" value="InterPro"/>
</dbReference>
<protein>
    <recommendedName>
        <fullName evidence="2">Cyclin N-terminal domain-containing protein</fullName>
    </recommendedName>
</protein>
<dbReference type="GO" id="GO:0016538">
    <property type="term" value="F:cyclin-dependent protein serine/threonine kinase regulator activity"/>
    <property type="evidence" value="ECO:0007669"/>
    <property type="project" value="TreeGrafter"/>
</dbReference>
<dbReference type="STRING" id="1109443.G4TBL4"/>